<proteinExistence type="predicted"/>
<sequence>MRLNLLKIFFIIVTLLYQSTAYSKATDNNEFNHKYLSSYLSALLSYGNQNND</sequence>
<feature type="non-terminal residue" evidence="1">
    <location>
        <position position="52"/>
    </location>
</feature>
<protein>
    <submittedName>
        <fullName evidence="1">Uncharacterized protein</fullName>
    </submittedName>
</protein>
<dbReference type="EMBL" id="UINC01115557">
    <property type="protein sequence ID" value="SVC86680.1"/>
    <property type="molecule type" value="Genomic_DNA"/>
</dbReference>
<reference evidence="1" key="1">
    <citation type="submission" date="2018-05" db="EMBL/GenBank/DDBJ databases">
        <authorList>
            <person name="Lanie J.A."/>
            <person name="Ng W.-L."/>
            <person name="Kazmierczak K.M."/>
            <person name="Andrzejewski T.M."/>
            <person name="Davidsen T.M."/>
            <person name="Wayne K.J."/>
            <person name="Tettelin H."/>
            <person name="Glass J.I."/>
            <person name="Rusch D."/>
            <person name="Podicherti R."/>
            <person name="Tsui H.-C.T."/>
            <person name="Winkler M.E."/>
        </authorList>
    </citation>
    <scope>NUCLEOTIDE SEQUENCE</scope>
</reference>
<organism evidence="1">
    <name type="scientific">marine metagenome</name>
    <dbReference type="NCBI Taxonomy" id="408172"/>
    <lineage>
        <taxon>unclassified sequences</taxon>
        <taxon>metagenomes</taxon>
        <taxon>ecological metagenomes</taxon>
    </lineage>
</organism>
<dbReference type="AlphaFoldDB" id="A0A382QP56"/>
<accession>A0A382QP56</accession>
<name>A0A382QP56_9ZZZZ</name>
<gene>
    <name evidence="1" type="ORF">METZ01_LOCUS339534</name>
</gene>
<evidence type="ECO:0000313" key="1">
    <source>
        <dbReference type="EMBL" id="SVC86680.1"/>
    </source>
</evidence>